<reference evidence="3" key="1">
    <citation type="submission" date="2021-04" db="EMBL/GenBank/DDBJ databases">
        <authorList>
            <consortium name="Molecular Ecology Group"/>
        </authorList>
    </citation>
    <scope>NUCLEOTIDE SEQUENCE</scope>
</reference>
<dbReference type="Proteomes" id="UP000678393">
    <property type="component" value="Unassembled WGS sequence"/>
</dbReference>
<dbReference type="EMBL" id="CAJHNH020001879">
    <property type="protein sequence ID" value="CAG5124803.1"/>
    <property type="molecule type" value="Genomic_DNA"/>
</dbReference>
<feature type="compositionally biased region" description="Low complexity" evidence="1">
    <location>
        <begin position="474"/>
        <end position="483"/>
    </location>
</feature>
<feature type="region of interest" description="Disordered" evidence="1">
    <location>
        <begin position="274"/>
        <end position="348"/>
    </location>
</feature>
<dbReference type="InterPro" id="IPR039656">
    <property type="entry name" value="SYNRG"/>
</dbReference>
<protein>
    <recommendedName>
        <fullName evidence="2">EH domain-containing protein</fullName>
    </recommendedName>
</protein>
<gene>
    <name evidence="3" type="ORF">CUNI_LOCUS10361</name>
</gene>
<dbReference type="PANTHER" id="PTHR15463:SF2">
    <property type="entry name" value="SYNERGIN GAMMA"/>
    <property type="match status" value="1"/>
</dbReference>
<feature type="compositionally biased region" description="Basic and acidic residues" evidence="1">
    <location>
        <begin position="1112"/>
        <end position="1123"/>
    </location>
</feature>
<evidence type="ECO:0000256" key="1">
    <source>
        <dbReference type="SAM" id="MobiDB-lite"/>
    </source>
</evidence>
<keyword evidence="4" id="KW-1185">Reference proteome</keyword>
<dbReference type="GO" id="GO:0030130">
    <property type="term" value="C:clathrin coat of trans-Golgi network vesicle"/>
    <property type="evidence" value="ECO:0007669"/>
    <property type="project" value="TreeGrafter"/>
</dbReference>
<dbReference type="Pfam" id="PF12763">
    <property type="entry name" value="EH"/>
    <property type="match status" value="1"/>
</dbReference>
<evidence type="ECO:0000259" key="2">
    <source>
        <dbReference type="PROSITE" id="PS50031"/>
    </source>
</evidence>
<comment type="caution">
    <text evidence="3">The sequence shown here is derived from an EMBL/GenBank/DDBJ whole genome shotgun (WGS) entry which is preliminary data.</text>
</comment>
<feature type="compositionally biased region" description="Polar residues" evidence="1">
    <location>
        <begin position="274"/>
        <end position="301"/>
    </location>
</feature>
<feature type="compositionally biased region" description="Low complexity" evidence="1">
    <location>
        <begin position="451"/>
        <end position="462"/>
    </location>
</feature>
<feature type="compositionally biased region" description="Low complexity" evidence="1">
    <location>
        <begin position="1084"/>
        <end position="1093"/>
    </location>
</feature>
<evidence type="ECO:0000313" key="4">
    <source>
        <dbReference type="Proteomes" id="UP000678393"/>
    </source>
</evidence>
<evidence type="ECO:0000313" key="3">
    <source>
        <dbReference type="EMBL" id="CAG5124803.1"/>
    </source>
</evidence>
<feature type="region of interest" description="Disordered" evidence="1">
    <location>
        <begin position="1055"/>
        <end position="1094"/>
    </location>
</feature>
<organism evidence="3 4">
    <name type="scientific">Candidula unifasciata</name>
    <dbReference type="NCBI Taxonomy" id="100452"/>
    <lineage>
        <taxon>Eukaryota</taxon>
        <taxon>Metazoa</taxon>
        <taxon>Spiralia</taxon>
        <taxon>Lophotrochozoa</taxon>
        <taxon>Mollusca</taxon>
        <taxon>Gastropoda</taxon>
        <taxon>Heterobranchia</taxon>
        <taxon>Euthyneura</taxon>
        <taxon>Panpulmonata</taxon>
        <taxon>Eupulmonata</taxon>
        <taxon>Stylommatophora</taxon>
        <taxon>Helicina</taxon>
        <taxon>Helicoidea</taxon>
        <taxon>Geomitridae</taxon>
        <taxon>Candidula</taxon>
    </lineage>
</organism>
<name>A0A8S3Z5R6_9EUPU</name>
<dbReference type="Pfam" id="PF25999">
    <property type="entry name" value="SYNRG_C"/>
    <property type="match status" value="1"/>
</dbReference>
<feature type="region of interest" description="Disordered" evidence="1">
    <location>
        <begin position="956"/>
        <end position="1015"/>
    </location>
</feature>
<feature type="region of interest" description="Disordered" evidence="1">
    <location>
        <begin position="535"/>
        <end position="618"/>
    </location>
</feature>
<accession>A0A8S3Z5R6</accession>
<dbReference type="PANTHER" id="PTHR15463">
    <property type="entry name" value="AP1 GAMMA SUBUNIT BINDING PROTEIN 1"/>
    <property type="match status" value="1"/>
</dbReference>
<dbReference type="InterPro" id="IPR000261">
    <property type="entry name" value="EH_dom"/>
</dbReference>
<dbReference type="OrthoDB" id="524326at2759"/>
<feature type="region of interest" description="Disordered" evidence="1">
    <location>
        <begin position="1107"/>
        <end position="1151"/>
    </location>
</feature>
<feature type="region of interest" description="Disordered" evidence="1">
    <location>
        <begin position="451"/>
        <end position="487"/>
    </location>
</feature>
<feature type="compositionally biased region" description="Basic and acidic residues" evidence="1">
    <location>
        <begin position="1059"/>
        <end position="1068"/>
    </location>
</feature>
<dbReference type="SUPFAM" id="SSF47473">
    <property type="entry name" value="EF-hand"/>
    <property type="match status" value="1"/>
</dbReference>
<dbReference type="PROSITE" id="PS50031">
    <property type="entry name" value="EH"/>
    <property type="match status" value="1"/>
</dbReference>
<proteinExistence type="predicted"/>
<feature type="compositionally biased region" description="Basic and acidic residues" evidence="1">
    <location>
        <begin position="609"/>
        <end position="618"/>
    </location>
</feature>
<feature type="region of interest" description="Disordered" evidence="1">
    <location>
        <begin position="857"/>
        <end position="884"/>
    </location>
</feature>
<feature type="non-terminal residue" evidence="3">
    <location>
        <position position="1"/>
    </location>
</feature>
<sequence length="1362" mass="145679">LKSIMLEYSDLSAPKKAKGFHKLTLNEVQKSGQGHHKVSMASFHESDHARSWRQNTPDLEGLFQLPVTPRLLPAPMGTLGPDVHQHTPQQVLAAGQQPTNMAVFSPGTTVLLAPPAYNDVISGMPATLTDTAGNPGTPITHTPVGLGTPATHSVPPDHVSKRPLQLPDWCCHGEDQVPPVYKLVFEASLIDGKISTEHLYRILLLSGLAREKLAQIWSLCNTATPGQLTRNELWMVLALIALTQNNYGTNSLDILARCPVAPVPFFAQMQDTSAPATLPTTPHQHQAHSNHQPSLSSSTSHDPAHDAFSSTTPHLPQPLHRIQHPKASTHRTSLAPLGASNPRSVMAGEDDDFADFQAASPASRTTPVSVGKDEDYGEFIGGGGVGNASSSLSYPTCNHVGNGSVLMGTAQHQQQHQEQQEAQQQQPASLALTSLPVDDKYGTNVRSFFCSSDSSTGHTSPSFEDDDFTDGRDSLSQLSTSEQSENEDIRNFENYVEEYNQQKEKPSASPLHCPFPALQQSEAVLAVKKLETLPGQSPISGPTPVAIARSSAPDGRISRLDFGAVPPNRSQEHSRKHTGVGSHPLSESEHAGRLPPTPLKVTFPPSARVSREQDQSEFDDFKMATVKSPVDLPPPGDAPLIGDEDKYSALRVLNLDIDIAAASLFEGQGQTSEHSSKDSASRQEVTAELARDDDGWADFSAAPEDTSASTAAPGKETSVQQTLPSGSAFGSKVHNSTPALVKQWDMNPSGPGRDQIPLQGQTLDSLEVGWDKHQLGDWEVTASEIAVGCHQDAVGQPPGSPNNSSINQVSPSGLPVTAGFPKSSSVAASVRIDLDQMLAGDEGWGQFSQTASSLASGTSAGAFSQNTRGGDASDHKDLPSVDGHSTGDDDWCDFSGADSGGISAKVGTAVAGTDVTENVDSRGKFVTIKKQNLGTSEIMGLFKVRDDPAILSTYQLPQQQQQQHHHHHQHSSKTAASHGHGSVRTGGSNHGHRRSSDFDDDLGPPPMDFGHDDDYDDLAFSRGYDLDDFMQPPPPATTYSPFGVSHTSPLYSRAGGLSKLKDNKEDSGSVHSLDLPSVRPTNPSSSDSQSVSSADLVTGEMTGAGVVSAESKSVDSLDLKSDSADVDVGDGGSRAGAPVSEQASSKPHQPIQPQELLATMPDFADRYNIEREAQGSDRYGYEWERCLANCLKVISEANCLFNTINSSSVCNEILKSSQGCDYMTCVVEIYRVVCRVLTSMRVTAISTKELEQTLKHIHLAWNNLTAFLVGTSLLPDETSLTFSNCVLKSDWEDAQHLACGLCLLNVDARPPPAPAGPHPGSMLVTNSCKLTYAGRQYHATCANFWVNCVDQTLPSLTLPDLL</sequence>
<dbReference type="InterPro" id="IPR011992">
    <property type="entry name" value="EF-hand-dom_pair"/>
</dbReference>
<dbReference type="Gene3D" id="1.10.238.10">
    <property type="entry name" value="EF-hand"/>
    <property type="match status" value="1"/>
</dbReference>
<feature type="domain" description="EH" evidence="2">
    <location>
        <begin position="202"/>
        <end position="280"/>
    </location>
</feature>
<dbReference type="InterPro" id="IPR059024">
    <property type="entry name" value="SYNRG_C"/>
</dbReference>
<feature type="region of interest" description="Disordered" evidence="1">
    <location>
        <begin position="668"/>
        <end position="732"/>
    </location>
</feature>